<protein>
    <recommendedName>
        <fullName evidence="3">Rap1a immunity protein domain-containing protein</fullName>
    </recommendedName>
</protein>
<accession>A0A7W5ZXQ8</accession>
<sequence length="130" mass="13845">MPAIRSILVLATGLALSTVPARAEWMSGNQLHDTCSSGTAVDKALCLSYVMGVLDGSRFLDQPFKTPTGATGGQVRDVVAKYLEDHPETRDQPARTLVKAAVIGAWPKLQPKAAAKPPAKPKPKPTKKRS</sequence>
<feature type="signal peptide" evidence="2">
    <location>
        <begin position="1"/>
        <end position="23"/>
    </location>
</feature>
<dbReference type="Pfam" id="PF18602">
    <property type="entry name" value="Rap1a"/>
    <property type="match status" value="1"/>
</dbReference>
<dbReference type="AlphaFoldDB" id="A0A7W5ZXQ8"/>
<evidence type="ECO:0000256" key="1">
    <source>
        <dbReference type="SAM" id="MobiDB-lite"/>
    </source>
</evidence>
<name>A0A7W5ZXQ8_9SPHN</name>
<dbReference type="Gene3D" id="1.10.890.40">
    <property type="match status" value="1"/>
</dbReference>
<evidence type="ECO:0000313" key="4">
    <source>
        <dbReference type="EMBL" id="MBB3861925.1"/>
    </source>
</evidence>
<feature type="region of interest" description="Disordered" evidence="1">
    <location>
        <begin position="109"/>
        <end position="130"/>
    </location>
</feature>
<reference evidence="4 5" key="1">
    <citation type="submission" date="2020-08" db="EMBL/GenBank/DDBJ databases">
        <title>Genomic Encyclopedia of Type Strains, Phase IV (KMG-IV): sequencing the most valuable type-strain genomes for metagenomic binning, comparative biology and taxonomic classification.</title>
        <authorList>
            <person name="Goeker M."/>
        </authorList>
    </citation>
    <scope>NUCLEOTIDE SEQUENCE [LARGE SCALE GENOMIC DNA]</scope>
    <source>
        <strain evidence="4 5">DSM 14552</strain>
    </source>
</reference>
<evidence type="ECO:0000313" key="5">
    <source>
        <dbReference type="Proteomes" id="UP000562395"/>
    </source>
</evidence>
<feature type="compositionally biased region" description="Basic residues" evidence="1">
    <location>
        <begin position="119"/>
        <end position="130"/>
    </location>
</feature>
<dbReference type="InterPro" id="IPR041238">
    <property type="entry name" value="Rap1a"/>
</dbReference>
<evidence type="ECO:0000259" key="3">
    <source>
        <dbReference type="Pfam" id="PF18602"/>
    </source>
</evidence>
<feature type="domain" description="Rap1a immunity protein" evidence="3">
    <location>
        <begin position="27"/>
        <end position="107"/>
    </location>
</feature>
<organism evidence="4 5">
    <name type="scientific">Novosphingobium hassiacum</name>
    <dbReference type="NCBI Taxonomy" id="173676"/>
    <lineage>
        <taxon>Bacteria</taxon>
        <taxon>Pseudomonadati</taxon>
        <taxon>Pseudomonadota</taxon>
        <taxon>Alphaproteobacteria</taxon>
        <taxon>Sphingomonadales</taxon>
        <taxon>Sphingomonadaceae</taxon>
        <taxon>Novosphingobium</taxon>
    </lineage>
</organism>
<proteinExistence type="predicted"/>
<keyword evidence="2" id="KW-0732">Signal</keyword>
<evidence type="ECO:0000256" key="2">
    <source>
        <dbReference type="SAM" id="SignalP"/>
    </source>
</evidence>
<feature type="chain" id="PRO_5030791447" description="Rap1a immunity protein domain-containing protein" evidence="2">
    <location>
        <begin position="24"/>
        <end position="130"/>
    </location>
</feature>
<gene>
    <name evidence="4" type="ORF">GGQ88_003215</name>
</gene>
<comment type="caution">
    <text evidence="4">The sequence shown here is derived from an EMBL/GenBank/DDBJ whole genome shotgun (WGS) entry which is preliminary data.</text>
</comment>
<dbReference type="RefSeq" id="WP_183614420.1">
    <property type="nucleotide sequence ID" value="NZ_JACICY010000008.1"/>
</dbReference>
<dbReference type="EMBL" id="JACICY010000008">
    <property type="protein sequence ID" value="MBB3861925.1"/>
    <property type="molecule type" value="Genomic_DNA"/>
</dbReference>
<keyword evidence="5" id="KW-1185">Reference proteome</keyword>
<dbReference type="Proteomes" id="UP000562395">
    <property type="component" value="Unassembled WGS sequence"/>
</dbReference>